<name>A0A1I2BB27_9FIRM</name>
<keyword evidence="2" id="KW-1185">Reference proteome</keyword>
<reference evidence="1 2" key="1">
    <citation type="submission" date="2016-10" db="EMBL/GenBank/DDBJ databases">
        <authorList>
            <person name="de Groot N.N."/>
        </authorList>
    </citation>
    <scope>NUCLEOTIDE SEQUENCE [LARGE SCALE GENOMIC DNA]</scope>
    <source>
        <strain evidence="1 2">DSM 9236</strain>
    </source>
</reference>
<proteinExistence type="predicted"/>
<accession>A0A1I2BB27</accession>
<gene>
    <name evidence="1" type="ORF">SAMN05216245_10849</name>
</gene>
<protein>
    <submittedName>
        <fullName evidence="1">Uncharacterized protein</fullName>
    </submittedName>
</protein>
<dbReference type="STRING" id="1123323.SAMN05216245_10849"/>
<organism evidence="1 2">
    <name type="scientific">Succiniclasticum ruminis DSM 9236</name>
    <dbReference type="NCBI Taxonomy" id="1123323"/>
    <lineage>
        <taxon>Bacteria</taxon>
        <taxon>Bacillati</taxon>
        <taxon>Bacillota</taxon>
        <taxon>Negativicutes</taxon>
        <taxon>Acidaminococcales</taxon>
        <taxon>Acidaminococcaceae</taxon>
        <taxon>Succiniclasticum</taxon>
    </lineage>
</organism>
<dbReference type="AlphaFoldDB" id="A0A1I2BB27"/>
<dbReference type="EMBL" id="FONL01000008">
    <property type="protein sequence ID" value="SFE52350.1"/>
    <property type="molecule type" value="Genomic_DNA"/>
</dbReference>
<sequence length="187" mass="21770">MSIQLSSNVMKVTDLMDQRREIDERIKETMQEALYEALQKMQSALEAAGFDTDDINVDVTPDGLMFRMNGIANRRLLRIFCNRGAGPSGELVVEWCRKHYSQVDPHDFIRRNKFYFKVIDWEKLLLEETRSSDIPVEGECPELNGKFDYTGEWDTFALDGKRYRIEVGQQFVLNGSWRQWAGGQFVN</sequence>
<dbReference type="RefSeq" id="WP_093913522.1">
    <property type="nucleotide sequence ID" value="NZ_FONL01000008.1"/>
</dbReference>
<evidence type="ECO:0000313" key="1">
    <source>
        <dbReference type="EMBL" id="SFE52350.1"/>
    </source>
</evidence>
<dbReference type="Proteomes" id="UP000198896">
    <property type="component" value="Unassembled WGS sequence"/>
</dbReference>
<evidence type="ECO:0000313" key="2">
    <source>
        <dbReference type="Proteomes" id="UP000198896"/>
    </source>
</evidence>